<sequence>MNVPTAWLQLKFYPLRLTVAVAGVCFSIFLIFMQLSFQDALFDSAVSFYEALDADIFILNSRSSALIAMENFPERRLNQALAVDNVAEVIPIYLGFAQWRNPVKKNVWRNIYLIGIEPSQSVFNIEAVEENRFKLKLPDTVLFNQTSRSEFGPIAELFRQEGEVKTEVGDRGPSNRLITVVGLFPLGASFGSDGTIITSDLNFQRILPGSRKGFINLGGIKLQDKNKLDITLAALRDYLPNDVKIFSKAEVFAFEKNYWATGSPIGFVFALGVGIGMAVGVVITYQVLYSSIAQHLSEYATLRAVGYRQRYLLGVVFQEAVFLALFAYVPGIIFAGFVTKLARDATSLPVYINVNKAIIVLLLSCLMCFISGGIAIRKLQDADPADVFY</sequence>
<feature type="transmembrane region" description="Helical" evidence="7">
    <location>
        <begin position="12"/>
        <end position="33"/>
    </location>
</feature>
<keyword evidence="3" id="KW-1003">Cell membrane</keyword>
<name>A0A0K1SB97_9SYNC</name>
<dbReference type="PIRSF" id="PIRSF031773">
    <property type="entry name" value="DevC"/>
    <property type="match status" value="1"/>
</dbReference>
<comment type="subcellular location">
    <subcellularLocation>
        <location evidence="1">Cell membrane</location>
        <topology evidence="1">Multi-pass membrane protein</topology>
    </subcellularLocation>
</comment>
<evidence type="ECO:0000256" key="7">
    <source>
        <dbReference type="SAM" id="Phobius"/>
    </source>
</evidence>
<evidence type="ECO:0000256" key="6">
    <source>
        <dbReference type="ARBA" id="ARBA00023136"/>
    </source>
</evidence>
<keyword evidence="5 7" id="KW-1133">Transmembrane helix</keyword>
<dbReference type="EMBL" id="KR059027">
    <property type="protein sequence ID" value="AKV71853.1"/>
    <property type="molecule type" value="Genomic_DNA"/>
</dbReference>
<dbReference type="PANTHER" id="PTHR43738:SF1">
    <property type="entry name" value="HEMIN TRANSPORT SYSTEM PERMEASE PROTEIN HRTB-RELATED"/>
    <property type="match status" value="1"/>
</dbReference>
<accession>A0A0K1SB97</accession>
<reference evidence="9" key="1">
    <citation type="journal article" date="2015" name="Angew. Chem. Int. Ed. Engl.">
        <title>Biosynthesis-Assisted Structural Elucidation of the Bartolosides, Chlorinated Aromatic Glycolipids from Cyanobacteria.</title>
        <authorList>
            <person name="Leao P.N."/>
            <person name="Nakamura H."/>
            <person name="Costa M."/>
            <person name="Pereira A.R."/>
            <person name="Martins R."/>
            <person name="Vasconcelos V."/>
            <person name="Gerwick W.H."/>
            <person name="Balskus E.P."/>
        </authorList>
    </citation>
    <scope>NUCLEOTIDE SEQUENCE</scope>
    <source>
        <strain evidence="9">LEGE 06155</strain>
    </source>
</reference>
<protein>
    <submittedName>
        <fullName evidence="9">DevC family protein</fullName>
    </submittedName>
</protein>
<keyword evidence="6 7" id="KW-0472">Membrane</keyword>
<organism evidence="9">
    <name type="scientific">Synechocystis salina LEGE 06155</name>
    <dbReference type="NCBI Taxonomy" id="945782"/>
    <lineage>
        <taxon>Bacteria</taxon>
        <taxon>Bacillati</taxon>
        <taxon>Cyanobacteriota</taxon>
        <taxon>Cyanophyceae</taxon>
        <taxon>Synechococcales</taxon>
        <taxon>Merismopediaceae</taxon>
        <taxon>Synechocystis</taxon>
    </lineage>
</organism>
<feature type="transmembrane region" description="Helical" evidence="7">
    <location>
        <begin position="311"/>
        <end position="337"/>
    </location>
</feature>
<keyword evidence="4 7" id="KW-0812">Transmembrane</keyword>
<feature type="transmembrane region" description="Helical" evidence="7">
    <location>
        <begin position="357"/>
        <end position="376"/>
    </location>
</feature>
<dbReference type="PANTHER" id="PTHR43738">
    <property type="entry name" value="ABC TRANSPORTER, MEMBRANE PROTEIN"/>
    <property type="match status" value="1"/>
</dbReference>
<dbReference type="AlphaFoldDB" id="A0A0K1SB97"/>
<evidence type="ECO:0000313" key="9">
    <source>
        <dbReference type="EMBL" id="AKV71853.1"/>
    </source>
</evidence>
<dbReference type="NCBIfam" id="TIGR01185">
    <property type="entry name" value="devC"/>
    <property type="match status" value="1"/>
</dbReference>
<evidence type="ECO:0000256" key="1">
    <source>
        <dbReference type="ARBA" id="ARBA00004651"/>
    </source>
</evidence>
<proteinExistence type="predicted"/>
<dbReference type="Pfam" id="PF02687">
    <property type="entry name" value="FtsX"/>
    <property type="match status" value="1"/>
</dbReference>
<feature type="transmembrane region" description="Helical" evidence="7">
    <location>
        <begin position="265"/>
        <end position="290"/>
    </location>
</feature>
<keyword evidence="2" id="KW-0813">Transport</keyword>
<dbReference type="InterPro" id="IPR051125">
    <property type="entry name" value="ABC-4/HrtB_transporter"/>
</dbReference>
<evidence type="ECO:0000259" key="8">
    <source>
        <dbReference type="Pfam" id="PF02687"/>
    </source>
</evidence>
<evidence type="ECO:0000256" key="2">
    <source>
        <dbReference type="ARBA" id="ARBA00022448"/>
    </source>
</evidence>
<dbReference type="InterPro" id="IPR003838">
    <property type="entry name" value="ABC3_permease_C"/>
</dbReference>
<evidence type="ECO:0000256" key="4">
    <source>
        <dbReference type="ARBA" id="ARBA00022692"/>
    </source>
</evidence>
<evidence type="ECO:0000256" key="3">
    <source>
        <dbReference type="ARBA" id="ARBA00022475"/>
    </source>
</evidence>
<dbReference type="InterPro" id="IPR005891">
    <property type="entry name" value="DevC"/>
</dbReference>
<dbReference type="GO" id="GO:0005886">
    <property type="term" value="C:plasma membrane"/>
    <property type="evidence" value="ECO:0007669"/>
    <property type="project" value="UniProtKB-SubCell"/>
</dbReference>
<feature type="domain" description="ABC3 transporter permease C-terminal" evidence="8">
    <location>
        <begin position="273"/>
        <end position="379"/>
    </location>
</feature>
<evidence type="ECO:0000256" key="5">
    <source>
        <dbReference type="ARBA" id="ARBA00022989"/>
    </source>
</evidence>